<dbReference type="AlphaFoldDB" id="A0A9D1UV61"/>
<protein>
    <submittedName>
        <fullName evidence="2">Uncharacterized protein</fullName>
    </submittedName>
</protein>
<proteinExistence type="predicted"/>
<reference evidence="2" key="1">
    <citation type="journal article" date="2021" name="PeerJ">
        <title>Extensive microbial diversity within the chicken gut microbiome revealed by metagenomics and culture.</title>
        <authorList>
            <person name="Gilroy R."/>
            <person name="Ravi A."/>
            <person name="Getino M."/>
            <person name="Pursley I."/>
            <person name="Horton D.L."/>
            <person name="Alikhan N.F."/>
            <person name="Baker D."/>
            <person name="Gharbi K."/>
            <person name="Hall N."/>
            <person name="Watson M."/>
            <person name="Adriaenssens E.M."/>
            <person name="Foster-Nyarko E."/>
            <person name="Jarju S."/>
            <person name="Secka A."/>
            <person name="Antonio M."/>
            <person name="Oren A."/>
            <person name="Chaudhuri R.R."/>
            <person name="La Ragione R."/>
            <person name="Hildebrand F."/>
            <person name="Pallen M.J."/>
        </authorList>
    </citation>
    <scope>NUCLEOTIDE SEQUENCE</scope>
    <source>
        <strain evidence="2">ChiHejej3B27-3195</strain>
    </source>
</reference>
<evidence type="ECO:0000313" key="2">
    <source>
        <dbReference type="EMBL" id="HIX01012.1"/>
    </source>
</evidence>
<feature type="transmembrane region" description="Helical" evidence="1">
    <location>
        <begin position="15"/>
        <end position="34"/>
    </location>
</feature>
<organism evidence="2 3">
    <name type="scientific">Candidatus Nesterenkonia stercoripullorum</name>
    <dbReference type="NCBI Taxonomy" id="2838701"/>
    <lineage>
        <taxon>Bacteria</taxon>
        <taxon>Bacillati</taxon>
        <taxon>Actinomycetota</taxon>
        <taxon>Actinomycetes</taxon>
        <taxon>Micrococcales</taxon>
        <taxon>Micrococcaceae</taxon>
        <taxon>Nesterenkonia</taxon>
    </lineage>
</organism>
<name>A0A9D1UV61_9MICC</name>
<keyword evidence="1" id="KW-1133">Transmembrane helix</keyword>
<gene>
    <name evidence="2" type="ORF">H9871_12815</name>
</gene>
<evidence type="ECO:0000313" key="3">
    <source>
        <dbReference type="Proteomes" id="UP000824151"/>
    </source>
</evidence>
<dbReference type="EMBL" id="DXGD01000478">
    <property type="protein sequence ID" value="HIX01012.1"/>
    <property type="molecule type" value="Genomic_DNA"/>
</dbReference>
<evidence type="ECO:0000256" key="1">
    <source>
        <dbReference type="SAM" id="Phobius"/>
    </source>
</evidence>
<dbReference type="Proteomes" id="UP000824151">
    <property type="component" value="Unassembled WGS sequence"/>
</dbReference>
<reference evidence="2" key="2">
    <citation type="submission" date="2021-04" db="EMBL/GenBank/DDBJ databases">
        <authorList>
            <person name="Gilroy R."/>
        </authorList>
    </citation>
    <scope>NUCLEOTIDE SEQUENCE</scope>
    <source>
        <strain evidence="2">ChiHejej3B27-3195</strain>
    </source>
</reference>
<feature type="transmembrane region" description="Helical" evidence="1">
    <location>
        <begin position="71"/>
        <end position="92"/>
    </location>
</feature>
<keyword evidence="1" id="KW-0812">Transmembrane</keyword>
<keyword evidence="1" id="KW-0472">Membrane</keyword>
<sequence length="185" mass="19337">MSLDDVLCVVRRNSVGLMTTVLMSMATVTALWSVPSLRESSLGELSLSDVSLGLPMRNTAESLVATAGPDVAHTAILGVCVGLILGGGLVSLQESVGAAVRGHALSETMRTLPVLAAASLPRRRWCGASGQYREDAFGSCGCHHKALRTTAGTARTGPALTEPRASFRYWSVDSRSVAPTQKRGA</sequence>
<accession>A0A9D1UV61</accession>
<comment type="caution">
    <text evidence="2">The sequence shown here is derived from an EMBL/GenBank/DDBJ whole genome shotgun (WGS) entry which is preliminary data.</text>
</comment>